<dbReference type="Proteomes" id="UP000604825">
    <property type="component" value="Unassembled WGS sequence"/>
</dbReference>
<evidence type="ECO:0000256" key="2">
    <source>
        <dbReference type="ARBA" id="ARBA00012513"/>
    </source>
</evidence>
<dbReference type="AlphaFoldDB" id="A0A811NTB1"/>
<evidence type="ECO:0000313" key="9">
    <source>
        <dbReference type="Proteomes" id="UP000604825"/>
    </source>
</evidence>
<evidence type="ECO:0000256" key="1">
    <source>
        <dbReference type="ARBA" id="ARBA00004479"/>
    </source>
</evidence>
<dbReference type="PANTHER" id="PTHR32444:SF183">
    <property type="entry name" value="APPLE DOMAIN-CONTAINING PROTEIN"/>
    <property type="match status" value="1"/>
</dbReference>
<proteinExistence type="predicted"/>
<feature type="region of interest" description="Disordered" evidence="6">
    <location>
        <begin position="132"/>
        <end position="171"/>
    </location>
</feature>
<comment type="catalytic activity">
    <reaction evidence="4">
        <text>L-threonyl-[protein] + ATP = O-phospho-L-threonyl-[protein] + ADP + H(+)</text>
        <dbReference type="Rhea" id="RHEA:46608"/>
        <dbReference type="Rhea" id="RHEA-COMP:11060"/>
        <dbReference type="Rhea" id="RHEA-COMP:11605"/>
        <dbReference type="ChEBI" id="CHEBI:15378"/>
        <dbReference type="ChEBI" id="CHEBI:30013"/>
        <dbReference type="ChEBI" id="CHEBI:30616"/>
        <dbReference type="ChEBI" id="CHEBI:61977"/>
        <dbReference type="ChEBI" id="CHEBI:456216"/>
        <dbReference type="EC" id="2.7.11.1"/>
    </reaction>
</comment>
<feature type="domain" description="Bulb-type lectin" evidence="7">
    <location>
        <begin position="169"/>
        <end position="227"/>
    </location>
</feature>
<evidence type="ECO:0000313" key="8">
    <source>
        <dbReference type="EMBL" id="CAD6228454.1"/>
    </source>
</evidence>
<evidence type="ECO:0000259" key="7">
    <source>
        <dbReference type="Pfam" id="PF01453"/>
    </source>
</evidence>
<keyword evidence="9" id="KW-1185">Reference proteome</keyword>
<dbReference type="PANTHER" id="PTHR32444">
    <property type="entry name" value="BULB-TYPE LECTIN DOMAIN-CONTAINING PROTEIN"/>
    <property type="match status" value="1"/>
</dbReference>
<evidence type="ECO:0000256" key="5">
    <source>
        <dbReference type="ARBA" id="ARBA00048679"/>
    </source>
</evidence>
<dbReference type="Pfam" id="PF01453">
    <property type="entry name" value="B_lectin"/>
    <property type="match status" value="1"/>
</dbReference>
<dbReference type="GO" id="GO:0004674">
    <property type="term" value="F:protein serine/threonine kinase activity"/>
    <property type="evidence" value="ECO:0007669"/>
    <property type="project" value="UniProtKB-EC"/>
</dbReference>
<protein>
    <recommendedName>
        <fullName evidence="2">non-specific serine/threonine protein kinase</fullName>
        <ecNumber evidence="2">2.7.11.1</ecNumber>
    </recommendedName>
</protein>
<organism evidence="8 9">
    <name type="scientific">Miscanthus lutarioriparius</name>
    <dbReference type="NCBI Taxonomy" id="422564"/>
    <lineage>
        <taxon>Eukaryota</taxon>
        <taxon>Viridiplantae</taxon>
        <taxon>Streptophyta</taxon>
        <taxon>Embryophyta</taxon>
        <taxon>Tracheophyta</taxon>
        <taxon>Spermatophyta</taxon>
        <taxon>Magnoliopsida</taxon>
        <taxon>Liliopsida</taxon>
        <taxon>Poales</taxon>
        <taxon>Poaceae</taxon>
        <taxon>PACMAD clade</taxon>
        <taxon>Panicoideae</taxon>
        <taxon>Andropogonodae</taxon>
        <taxon>Andropogoneae</taxon>
        <taxon>Saccharinae</taxon>
        <taxon>Miscanthus</taxon>
    </lineage>
</organism>
<evidence type="ECO:0000256" key="3">
    <source>
        <dbReference type="ARBA" id="ARBA00023170"/>
    </source>
</evidence>
<gene>
    <name evidence="8" type="ORF">NCGR_LOCUS19241</name>
</gene>
<comment type="subcellular location">
    <subcellularLocation>
        <location evidence="1">Membrane</location>
        <topology evidence="1">Single-pass type I membrane protein</topology>
    </subcellularLocation>
</comment>
<evidence type="ECO:0000256" key="4">
    <source>
        <dbReference type="ARBA" id="ARBA00047899"/>
    </source>
</evidence>
<comment type="caution">
    <text evidence="8">The sequence shown here is derived from an EMBL/GenBank/DDBJ whole genome shotgun (WGS) entry which is preliminary data.</text>
</comment>
<sequence>MSPHDCKLFDDFDARWERRFSDTRAAHEISRVVSASTQAAAVGAAVVADNWGGLFGGDDDSIATDTDAPVVADNWGGLFDWDDDYIAAHLSAQLPGSQAEQCLMLAPASLPIERGCEVFGLDTVPPRISASVMTAPATPSPPVTLDPPFVPPQQKQDSSRAPPPPPPTASRANAIARLLANGNLVLRVPGAGVVWQSFDHPTNMLLPGMKLGVDFRTGLDWHMSSWRATGDPSPGEYTFRLGHARGFEITFVNNEFNHRRLLHSRGPAALDRVPRFRFDALGRGNHAGRNDPDDMYLCSAHAISGSVGLILDPDPRRRGRYLVAQLYPRDSVLHGDWLLCYTSAHLRFVPLPADFEMRKDIFQIHRAYVAQRRRIPPGEGQLRYALHDLHDIAIAAPVKCSTDCMGANISLLALTHAVEAVPTSSPTSMAALQKVYFDPAGIFTNSPTTCPGYLASAQLFEDCSWKISTVVLLLSTRVQQTRHIDGKLLDWELSVHVPFFVGCARPGSCVGCIDTGGANSMGVLWFSGKMHGQAACAGAGDASEFGSVNAKVRLLVDFELLETRISRGGFLHLSAIVRSELDVLHSFSPCCIFYGLVHLIRLLHLLSQWASNFLLLLLSGSAEDAPLLPVCFARWMAKSLLLHEKTVVEVTHVAMKPWPPPANLHNSIASEPIETGPVNSFVLLRAPVLRLLAVVQVPTTVSGFRTSSSLNFWPIIYSYLVTYIKQWDRDRAAQLGPIMNNCLGSAATSESLILEYSFPPKDQMGRIYLIIDRRTGLLLGVDKWGLIIPHAYMHKGVFLVDDEHVLVAVTFAEIGATPWPFPVVVWLSSGLCFRLLWKPPWQLPALVAFIDAGLDDVADDDANRTMSIKQKMSLLNQLCRMLQLHLL</sequence>
<dbReference type="Gene3D" id="3.40.50.2000">
    <property type="entry name" value="Glycogen Phosphorylase B"/>
    <property type="match status" value="1"/>
</dbReference>
<dbReference type="GO" id="GO:0051707">
    <property type="term" value="P:response to other organism"/>
    <property type="evidence" value="ECO:0007669"/>
    <property type="project" value="UniProtKB-ARBA"/>
</dbReference>
<keyword evidence="3" id="KW-0675">Receptor</keyword>
<dbReference type="EMBL" id="CAJGYO010000005">
    <property type="protein sequence ID" value="CAD6228454.1"/>
    <property type="molecule type" value="Genomic_DNA"/>
</dbReference>
<comment type="catalytic activity">
    <reaction evidence="5">
        <text>L-seryl-[protein] + ATP = O-phospho-L-seryl-[protein] + ADP + H(+)</text>
        <dbReference type="Rhea" id="RHEA:17989"/>
        <dbReference type="Rhea" id="RHEA-COMP:9863"/>
        <dbReference type="Rhea" id="RHEA-COMP:11604"/>
        <dbReference type="ChEBI" id="CHEBI:15378"/>
        <dbReference type="ChEBI" id="CHEBI:29999"/>
        <dbReference type="ChEBI" id="CHEBI:30616"/>
        <dbReference type="ChEBI" id="CHEBI:83421"/>
        <dbReference type="ChEBI" id="CHEBI:456216"/>
        <dbReference type="EC" id="2.7.11.1"/>
    </reaction>
</comment>
<accession>A0A811NTB1</accession>
<name>A0A811NTB1_9POAL</name>
<dbReference type="GO" id="GO:0016020">
    <property type="term" value="C:membrane"/>
    <property type="evidence" value="ECO:0007669"/>
    <property type="project" value="UniProtKB-SubCell"/>
</dbReference>
<dbReference type="InterPro" id="IPR036426">
    <property type="entry name" value="Bulb-type_lectin_dom_sf"/>
</dbReference>
<evidence type="ECO:0000256" key="6">
    <source>
        <dbReference type="SAM" id="MobiDB-lite"/>
    </source>
</evidence>
<dbReference type="SUPFAM" id="SSF51110">
    <property type="entry name" value="alpha-D-mannose-specific plant lectins"/>
    <property type="match status" value="1"/>
</dbReference>
<feature type="compositionally biased region" description="Pro residues" evidence="6">
    <location>
        <begin position="138"/>
        <end position="151"/>
    </location>
</feature>
<dbReference type="OrthoDB" id="5835829at2759"/>
<dbReference type="InterPro" id="IPR001480">
    <property type="entry name" value="Bulb-type_lectin_dom"/>
</dbReference>
<dbReference type="EC" id="2.7.11.1" evidence="2"/>
<reference evidence="8" key="1">
    <citation type="submission" date="2020-10" db="EMBL/GenBank/DDBJ databases">
        <authorList>
            <person name="Han B."/>
            <person name="Lu T."/>
            <person name="Zhao Q."/>
            <person name="Huang X."/>
            <person name="Zhao Y."/>
        </authorList>
    </citation>
    <scope>NUCLEOTIDE SEQUENCE</scope>
</reference>